<keyword evidence="12" id="KW-1185">Reference proteome</keyword>
<dbReference type="Gene3D" id="3.40.50.620">
    <property type="entry name" value="HUPs"/>
    <property type="match status" value="1"/>
</dbReference>
<evidence type="ECO:0000256" key="2">
    <source>
        <dbReference type="ARBA" id="ARBA00007145"/>
    </source>
</evidence>
<dbReference type="InterPro" id="IPR014729">
    <property type="entry name" value="Rossmann-like_a/b/a_fold"/>
</dbReference>
<evidence type="ECO:0000256" key="9">
    <source>
        <dbReference type="RuleBase" id="RU003811"/>
    </source>
</evidence>
<feature type="binding site" evidence="7">
    <location>
        <position position="198"/>
    </location>
    <ligand>
        <name>L-glutamine</name>
        <dbReference type="ChEBI" id="CHEBI:58359"/>
    </ligand>
</feature>
<name>Q2G9Q8_NOVAD</name>
<dbReference type="GO" id="GO:0003952">
    <property type="term" value="F:NAD+ synthase (glutamine-hydrolyzing) activity"/>
    <property type="evidence" value="ECO:0007669"/>
    <property type="project" value="UniProtKB-UniRule"/>
</dbReference>
<dbReference type="SUPFAM" id="SSF56317">
    <property type="entry name" value="Carbon-nitrogen hydrolase"/>
    <property type="match status" value="1"/>
</dbReference>
<dbReference type="FunFam" id="3.40.50.620:FF:000106">
    <property type="entry name" value="Glutamine-dependent NAD(+) synthetase"/>
    <property type="match status" value="1"/>
</dbReference>
<dbReference type="NCBIfam" id="NF010588">
    <property type="entry name" value="PRK13981.1"/>
    <property type="match status" value="1"/>
</dbReference>
<feature type="binding site" evidence="7">
    <location>
        <position position="543"/>
    </location>
    <ligand>
        <name>deamido-NAD(+)</name>
        <dbReference type="ChEBI" id="CHEBI:58437"/>
        <note>ligand shared between two neighboring subunits</note>
    </ligand>
</feature>
<dbReference type="HOGENOM" id="CLU_022313_2_0_5"/>
<keyword evidence="6 7" id="KW-0520">NAD</keyword>
<comment type="pathway">
    <text evidence="1 7 8">Cofactor biosynthesis; NAD(+) biosynthesis; NAD(+) from deamido-NAD(+) (L-Gln route): step 1/1.</text>
</comment>
<evidence type="ECO:0000313" key="12">
    <source>
        <dbReference type="Proteomes" id="UP000009134"/>
    </source>
</evidence>
<dbReference type="KEGG" id="nar:Saro_0970"/>
<evidence type="ECO:0000256" key="8">
    <source>
        <dbReference type="PIRNR" id="PIRNR006630"/>
    </source>
</evidence>
<feature type="domain" description="CN hydrolase" evidence="10">
    <location>
        <begin position="23"/>
        <end position="264"/>
    </location>
</feature>
<evidence type="ECO:0000256" key="4">
    <source>
        <dbReference type="ARBA" id="ARBA00022741"/>
    </source>
</evidence>
<evidence type="ECO:0000256" key="7">
    <source>
        <dbReference type="HAMAP-Rule" id="MF_02090"/>
    </source>
</evidence>
<dbReference type="InterPro" id="IPR003694">
    <property type="entry name" value="NAD_synthase"/>
</dbReference>
<dbReference type="NCBIfam" id="TIGR00552">
    <property type="entry name" value="nadE"/>
    <property type="match status" value="1"/>
</dbReference>
<dbReference type="Pfam" id="PF02540">
    <property type="entry name" value="NAD_synthase"/>
    <property type="match status" value="1"/>
</dbReference>
<dbReference type="GO" id="GO:0004359">
    <property type="term" value="F:glutaminase activity"/>
    <property type="evidence" value="ECO:0007669"/>
    <property type="project" value="InterPro"/>
</dbReference>
<feature type="active site" description="For glutaminase activity" evidence="7">
    <location>
        <position position="130"/>
    </location>
</feature>
<dbReference type="CDD" id="cd07570">
    <property type="entry name" value="GAT_Gln-NAD-synth"/>
    <property type="match status" value="1"/>
</dbReference>
<organism evidence="11 12">
    <name type="scientific">Novosphingobium aromaticivorans (strain ATCC 700278 / DSM 12444 / CCUG 56034 / CIP 105152 / NBRC 16084 / F199)</name>
    <dbReference type="NCBI Taxonomy" id="279238"/>
    <lineage>
        <taxon>Bacteria</taxon>
        <taxon>Pseudomonadati</taxon>
        <taxon>Pseudomonadota</taxon>
        <taxon>Alphaproteobacteria</taxon>
        <taxon>Sphingomonadales</taxon>
        <taxon>Sphingomonadaceae</taxon>
        <taxon>Novosphingobium</taxon>
    </lineage>
</organism>
<dbReference type="eggNOG" id="COG0171">
    <property type="taxonomic scope" value="Bacteria"/>
</dbReference>
<feature type="active site" description="Nucleophile; for glutaminase activity" evidence="7">
    <location>
        <position position="166"/>
    </location>
</feature>
<dbReference type="EMBL" id="CP000248">
    <property type="protein sequence ID" value="ABD25415.1"/>
    <property type="molecule type" value="Genomic_DNA"/>
</dbReference>
<dbReference type="CDD" id="cd00553">
    <property type="entry name" value="NAD_synthase"/>
    <property type="match status" value="1"/>
</dbReference>
<keyword evidence="3 7" id="KW-0436">Ligase</keyword>
<comment type="similarity">
    <text evidence="2 7 8">In the C-terminal section; belongs to the NAD synthetase family.</text>
</comment>
<proteinExistence type="inferred from homology"/>
<keyword evidence="5 7" id="KW-0067">ATP-binding</keyword>
<dbReference type="SUPFAM" id="SSF52402">
    <property type="entry name" value="Adenine nucleotide alpha hydrolases-like"/>
    <property type="match status" value="1"/>
</dbReference>
<feature type="binding site" evidence="7">
    <location>
        <position position="395"/>
    </location>
    <ligand>
        <name>deamido-NAD(+)</name>
        <dbReference type="ChEBI" id="CHEBI:58437"/>
        <note>ligand shared between two neighboring subunits</note>
    </ligand>
</feature>
<reference evidence="12" key="1">
    <citation type="submission" date="2006-01" db="EMBL/GenBank/DDBJ databases">
        <title>Complete sequence of Novosphingobium aromaticivorans DSM 12444.</title>
        <authorList>
            <consortium name="US DOE Joint Genome Institute"/>
            <person name="Copeland A."/>
            <person name="Lucas S."/>
            <person name="Lapidus A."/>
            <person name="Barry K."/>
            <person name="Detter J.C."/>
            <person name="Glavina T."/>
            <person name="Hammon N."/>
            <person name="Israni S."/>
            <person name="Pitluck S."/>
            <person name="Chain P."/>
            <person name="Malfatti S."/>
            <person name="Shin M."/>
            <person name="Vergez L."/>
            <person name="Schmutz J."/>
            <person name="Larimer F."/>
            <person name="Land M."/>
            <person name="Kyrpides N."/>
            <person name="Ivanova N."/>
            <person name="Fredrickson J."/>
            <person name="Balkwill D."/>
            <person name="Romine M.F."/>
            <person name="Richardson P."/>
        </authorList>
    </citation>
    <scope>NUCLEOTIDE SEQUENCE [LARGE SCALE GENOMIC DNA]</scope>
    <source>
        <strain evidence="12">ATCC 700278 / DSM 12444 / CCUG 56034 / CIP 105152 / NBRC 16084 / F199</strain>
    </source>
</reference>
<accession>Q2G9Q8</accession>
<protein>
    <recommendedName>
        <fullName evidence="7 8">Glutamine-dependent NAD(+) synthetase</fullName>
        <ecNumber evidence="7 8">6.3.5.1</ecNumber>
    </recommendedName>
    <alternativeName>
        <fullName evidence="7 8">NAD(+) synthase [glutamine-hydrolyzing]</fullName>
    </alternativeName>
</protein>
<sequence>MTGLQLLRWSGVEAYVTLMVDTLRITLAQLNQSVGDLAANVAAMLAVRERARDADLIVFPELQLIGYPPEDLIMKPALVERATAELEKLARVTADGGPAMLVGSVFVRDGALHNGVALLEGGRVAATRFKYELPNYGTFDEKRYFLPGPLPEPVLFKGAMLGLPICEDIWHPDVCRHLAELGAEIFICINGSPYEIDKDVLRIDGVAKRRAIDTGIPLAYVNRVGGQDEIVFDGASFVVGPEGAVWVQMPDWEESVVTTVWHRSDFGDANRWRCEAGEVHELAEHPEDIYCAMVMALRDYVNKNRFPGVVLGLSGGIDSAICAAIAVDALGPDRVWCVMLPSRYTSQESLDDAAGCARMLGVRLDTVPIGPAVDAFDGMLAPVFAGRQPDLTEENIQSRIRGVTLMALSNKFGPMLVTTGNKSEMSVGYATIYGDMNGGYNPLKDAYKTTVFAVSEWRNSHRPKIGLGPDGPVMPQRIITKPPSAELRPDQKDSDSLPPYDVLDAILQGLVENEKSVDQIVAEGFERDTVARIERLLNLAEYKRRQAPPGVKLGARNYGRDRRYPITHGFRTG</sequence>
<dbReference type="eggNOG" id="COG0388">
    <property type="taxonomic scope" value="Bacteria"/>
</dbReference>
<feature type="active site" description="Proton acceptor; for glutaminase activity" evidence="7">
    <location>
        <position position="61"/>
    </location>
</feature>
<evidence type="ECO:0000259" key="10">
    <source>
        <dbReference type="PROSITE" id="PS50263"/>
    </source>
</evidence>
<dbReference type="GO" id="GO:0008795">
    <property type="term" value="F:NAD+ synthase activity"/>
    <property type="evidence" value="ECO:0007669"/>
    <property type="project" value="UniProtKB-UniRule"/>
</dbReference>
<evidence type="ECO:0000256" key="5">
    <source>
        <dbReference type="ARBA" id="ARBA00022840"/>
    </source>
</evidence>
<dbReference type="PANTHER" id="PTHR23090">
    <property type="entry name" value="NH 3 /GLUTAMINE-DEPENDENT NAD + SYNTHETASE"/>
    <property type="match status" value="1"/>
</dbReference>
<dbReference type="InterPro" id="IPR014445">
    <property type="entry name" value="Gln-dep_NAD_synthase"/>
</dbReference>
<dbReference type="PIRSF" id="PIRSF006630">
    <property type="entry name" value="NADS_GAT"/>
    <property type="match status" value="1"/>
</dbReference>
<dbReference type="PANTHER" id="PTHR23090:SF9">
    <property type="entry name" value="GLUTAMINE-DEPENDENT NAD(+) SYNTHETASE"/>
    <property type="match status" value="1"/>
</dbReference>
<feature type="binding site" evidence="7">
    <location>
        <position position="424"/>
    </location>
    <ligand>
        <name>deamido-NAD(+)</name>
        <dbReference type="ChEBI" id="CHEBI:58437"/>
        <note>ligand shared between two neighboring subunits</note>
    </ligand>
</feature>
<dbReference type="AlphaFoldDB" id="Q2G9Q8"/>
<evidence type="ECO:0000313" key="11">
    <source>
        <dbReference type="EMBL" id="ABD25415.1"/>
    </source>
</evidence>
<dbReference type="STRING" id="279238.Saro_0970"/>
<feature type="binding site" evidence="7">
    <location>
        <begin position="312"/>
        <end position="319"/>
    </location>
    <ligand>
        <name>ATP</name>
        <dbReference type="ChEBI" id="CHEBI:30616"/>
    </ligand>
</feature>
<comment type="catalytic activity">
    <reaction evidence="7 8">
        <text>deamido-NAD(+) + L-glutamine + ATP + H2O = L-glutamate + AMP + diphosphate + NAD(+) + H(+)</text>
        <dbReference type="Rhea" id="RHEA:24384"/>
        <dbReference type="ChEBI" id="CHEBI:15377"/>
        <dbReference type="ChEBI" id="CHEBI:15378"/>
        <dbReference type="ChEBI" id="CHEBI:29985"/>
        <dbReference type="ChEBI" id="CHEBI:30616"/>
        <dbReference type="ChEBI" id="CHEBI:33019"/>
        <dbReference type="ChEBI" id="CHEBI:57540"/>
        <dbReference type="ChEBI" id="CHEBI:58359"/>
        <dbReference type="ChEBI" id="CHEBI:58437"/>
        <dbReference type="ChEBI" id="CHEBI:456215"/>
        <dbReference type="EC" id="6.3.5.1"/>
    </reaction>
</comment>
<gene>
    <name evidence="7" type="primary">nadE</name>
    <name evidence="11" type="ordered locus">Saro_0970</name>
</gene>
<dbReference type="InterPro" id="IPR003010">
    <property type="entry name" value="C-N_Hydrolase"/>
</dbReference>
<dbReference type="Gene3D" id="3.60.110.10">
    <property type="entry name" value="Carbon-nitrogen hydrolase"/>
    <property type="match status" value="1"/>
</dbReference>
<keyword evidence="4 7" id="KW-0547">Nucleotide-binding</keyword>
<dbReference type="Proteomes" id="UP000009134">
    <property type="component" value="Chromosome"/>
</dbReference>
<comment type="similarity">
    <text evidence="9">Belongs to the NAD synthetase family.</text>
</comment>
<dbReference type="HAMAP" id="MF_02090">
    <property type="entry name" value="NadE_glutamine_dep"/>
    <property type="match status" value="1"/>
</dbReference>
<comment type="caution">
    <text evidence="7">Lacks conserved residue(s) required for the propagation of feature annotation.</text>
</comment>
<feature type="binding site" evidence="7">
    <location>
        <position position="192"/>
    </location>
    <ligand>
        <name>L-glutamine</name>
        <dbReference type="ChEBI" id="CHEBI:58359"/>
    </ligand>
</feature>
<feature type="binding site" evidence="7">
    <location>
        <position position="419"/>
    </location>
    <ligand>
        <name>ATP</name>
        <dbReference type="ChEBI" id="CHEBI:30616"/>
    </ligand>
</feature>
<dbReference type="PROSITE" id="PS50263">
    <property type="entry name" value="CN_HYDROLASE"/>
    <property type="match status" value="1"/>
</dbReference>
<dbReference type="GO" id="GO:0009435">
    <property type="term" value="P:NAD+ biosynthetic process"/>
    <property type="evidence" value="ECO:0007669"/>
    <property type="project" value="UniProtKB-UniRule"/>
</dbReference>
<evidence type="ECO:0000256" key="1">
    <source>
        <dbReference type="ARBA" id="ARBA00005188"/>
    </source>
</evidence>
<dbReference type="InterPro" id="IPR036526">
    <property type="entry name" value="C-N_Hydrolase_sf"/>
</dbReference>
<evidence type="ECO:0000256" key="3">
    <source>
        <dbReference type="ARBA" id="ARBA00022598"/>
    </source>
</evidence>
<dbReference type="Pfam" id="PF00795">
    <property type="entry name" value="CN_hydrolase"/>
    <property type="match status" value="1"/>
</dbReference>
<dbReference type="GO" id="GO:0005524">
    <property type="term" value="F:ATP binding"/>
    <property type="evidence" value="ECO:0007669"/>
    <property type="project" value="UniProtKB-UniRule"/>
</dbReference>
<feature type="binding site" evidence="7">
    <location>
        <position position="136"/>
    </location>
    <ligand>
        <name>L-glutamine</name>
        <dbReference type="ChEBI" id="CHEBI:58359"/>
    </ligand>
</feature>
<dbReference type="InterPro" id="IPR022310">
    <property type="entry name" value="NAD/GMP_synthase"/>
</dbReference>
<comment type="function">
    <text evidence="7">Catalyzes the ATP-dependent amidation of deamido-NAD to form NAD. Uses L-glutamine as a nitrogen source.</text>
</comment>
<dbReference type="GO" id="GO:0005737">
    <property type="term" value="C:cytoplasm"/>
    <property type="evidence" value="ECO:0007669"/>
    <property type="project" value="InterPro"/>
</dbReference>
<dbReference type="EC" id="6.3.5.1" evidence="7 8"/>
<evidence type="ECO:0000256" key="6">
    <source>
        <dbReference type="ARBA" id="ARBA00023027"/>
    </source>
</evidence>
<dbReference type="UniPathway" id="UPA00253">
    <property type="reaction ID" value="UER00334"/>
</dbReference>